<evidence type="ECO:0000256" key="9">
    <source>
        <dbReference type="SAM" id="MobiDB-lite"/>
    </source>
</evidence>
<accession>A0A6A6VDF3</accession>
<sequence length="850" mass="93807">MASVISHTPPWLNRDQAGGRMFCPKPGQAKPAADLGRRRTIATRDTEAFVAVGTEIRWADLAVLKEEWIESEKADRRENRSRYRTLRAALPLPITQLVVSPHGDYMAIATSHTVHIAVLPDSALLDSADNDPIRLRTFQVGPTAHVREESPVVSLIWHPLGYFGRCLVTVTRDGVVRLWEVNRSDRSTFSEPTLSIDLKKLANAENDKQNLSPSKLGASKGFSPDSFELEVASACFGDYPEQEGVHGWAPMTLWIAMVGGGLYALCPLLPRKWQLQESAGAWTLLETLATSINADEEAVNLDSAATEDQRETAQRQASWLMDIIYSEPMVETLPSGDSIKAFKRPASVPAVPLLQGPFSISSPDLEDFETSDIIVFSLKTFSESVDDAPAEGLPGAVVCLLTDTSKVHVCLDLLGVVGRWLPSSVGGMAPLKRYAHDLMLAETILLTDDDSPSFNQSITPDVQTDFSFFVSQARGTFYISLEPWIRTLESELAEPQREGLEFRLGRTLDSATSKVEQCMSGLSESGSPSDEVNACVVFADGNLGYFVLTTVENQPRAVVLDAPEDDGMPSKRELAEYMHVALPSCDLRAAYQPPQALYEPLHFITNMGSFVPARHKASSREQLRLSPANLDILVTAHKALSRDTSTLQKAVAELFVRCQRLQDEFRDQIFRVAQLVNRVDTVTGNDPAMSGSELEAYASAKIEERLDNVKAKQKALNDRYEAIRKKMASVGGARVTEKEAAFFEELQTLERSLESKAETLTGDQDGSDEPVWQRRERLTKLKEKLKTQVAQMVQADGQQPGSGVAKVPSHSRKHEQEEIDRLLHKEADLVESATDRLRILGISIPQTAAK</sequence>
<dbReference type="GO" id="GO:0000056">
    <property type="term" value="P:ribosomal small subunit export from nucleus"/>
    <property type="evidence" value="ECO:0007669"/>
    <property type="project" value="InterPro"/>
</dbReference>
<keyword evidence="8" id="KW-0175">Coiled coil</keyword>
<evidence type="ECO:0000256" key="6">
    <source>
        <dbReference type="ARBA" id="ARBA00023132"/>
    </source>
</evidence>
<dbReference type="Proteomes" id="UP000799440">
    <property type="component" value="Unassembled WGS sequence"/>
</dbReference>
<evidence type="ECO:0000256" key="5">
    <source>
        <dbReference type="ARBA" id="ARBA00023010"/>
    </source>
</evidence>
<feature type="coiled-coil region" evidence="8">
    <location>
        <begin position="699"/>
        <end position="726"/>
    </location>
</feature>
<keyword evidence="2" id="KW-0813">Transport</keyword>
<evidence type="ECO:0008006" key="12">
    <source>
        <dbReference type="Google" id="ProtNLM"/>
    </source>
</evidence>
<evidence type="ECO:0000256" key="1">
    <source>
        <dbReference type="ARBA" id="ARBA00004567"/>
    </source>
</evidence>
<gene>
    <name evidence="10" type="ORF">M011DRAFT_477316</name>
</gene>
<feature type="region of interest" description="Disordered" evidence="9">
    <location>
        <begin position="795"/>
        <end position="818"/>
    </location>
</feature>
<dbReference type="InterPro" id="IPR015943">
    <property type="entry name" value="WD40/YVTN_repeat-like_dom_sf"/>
</dbReference>
<evidence type="ECO:0000313" key="11">
    <source>
        <dbReference type="Proteomes" id="UP000799440"/>
    </source>
</evidence>
<reference evidence="10" key="1">
    <citation type="journal article" date="2020" name="Stud. Mycol.">
        <title>101 Dothideomycetes genomes: a test case for predicting lifestyles and emergence of pathogens.</title>
        <authorList>
            <person name="Haridas S."/>
            <person name="Albert R."/>
            <person name="Binder M."/>
            <person name="Bloem J."/>
            <person name="Labutti K."/>
            <person name="Salamov A."/>
            <person name="Andreopoulos B."/>
            <person name="Baker S."/>
            <person name="Barry K."/>
            <person name="Bills G."/>
            <person name="Bluhm B."/>
            <person name="Cannon C."/>
            <person name="Castanera R."/>
            <person name="Culley D."/>
            <person name="Daum C."/>
            <person name="Ezra D."/>
            <person name="Gonzalez J."/>
            <person name="Henrissat B."/>
            <person name="Kuo A."/>
            <person name="Liang C."/>
            <person name="Lipzen A."/>
            <person name="Lutzoni F."/>
            <person name="Magnuson J."/>
            <person name="Mondo S."/>
            <person name="Nolan M."/>
            <person name="Ohm R."/>
            <person name="Pangilinan J."/>
            <person name="Park H.-J."/>
            <person name="Ramirez L."/>
            <person name="Alfaro M."/>
            <person name="Sun H."/>
            <person name="Tritt A."/>
            <person name="Yoshinaga Y."/>
            <person name="Zwiers L.-H."/>
            <person name="Turgeon B."/>
            <person name="Goodwin S."/>
            <person name="Spatafora J."/>
            <person name="Crous P."/>
            <person name="Grigoriev I."/>
        </authorList>
    </citation>
    <scope>NUCLEOTIDE SEQUENCE</scope>
    <source>
        <strain evidence="10">CBS 119925</strain>
    </source>
</reference>
<evidence type="ECO:0000256" key="4">
    <source>
        <dbReference type="ARBA" id="ARBA00022927"/>
    </source>
</evidence>
<evidence type="ECO:0000256" key="7">
    <source>
        <dbReference type="ARBA" id="ARBA00023242"/>
    </source>
</evidence>
<dbReference type="GO" id="GO:0000055">
    <property type="term" value="P:ribosomal large subunit export from nucleus"/>
    <property type="evidence" value="ECO:0007669"/>
    <property type="project" value="InterPro"/>
</dbReference>
<dbReference type="PANTHER" id="PTHR13257:SF0">
    <property type="entry name" value="NUCLEAR PORE COMPLEX PROTEIN NUP88"/>
    <property type="match status" value="1"/>
</dbReference>
<keyword evidence="4" id="KW-0653">Protein transport</keyword>
<keyword evidence="6" id="KW-0906">Nuclear pore complex</keyword>
<dbReference type="Gene3D" id="2.130.10.10">
    <property type="entry name" value="YVTN repeat-like/Quinoprotein amine dehydrogenase"/>
    <property type="match status" value="1"/>
</dbReference>
<evidence type="ECO:0000256" key="2">
    <source>
        <dbReference type="ARBA" id="ARBA00022448"/>
    </source>
</evidence>
<evidence type="ECO:0000313" key="10">
    <source>
        <dbReference type="EMBL" id="KAF2747231.1"/>
    </source>
</evidence>
<keyword evidence="3" id="KW-0509">mRNA transport</keyword>
<keyword evidence="5" id="KW-0811">Translocation</keyword>
<evidence type="ECO:0000256" key="3">
    <source>
        <dbReference type="ARBA" id="ARBA00022816"/>
    </source>
</evidence>
<keyword evidence="11" id="KW-1185">Reference proteome</keyword>
<protein>
    <recommendedName>
        <fullName evidence="12">Nuclear pore complex protein An-Nup82</fullName>
    </recommendedName>
</protein>
<name>A0A6A6VDF3_9PLEO</name>
<evidence type="ECO:0000256" key="8">
    <source>
        <dbReference type="SAM" id="Coils"/>
    </source>
</evidence>
<dbReference type="AlphaFoldDB" id="A0A6A6VDF3"/>
<dbReference type="InterPro" id="IPR019775">
    <property type="entry name" value="WD40_repeat_CS"/>
</dbReference>
<dbReference type="EMBL" id="MU006573">
    <property type="protein sequence ID" value="KAF2747231.1"/>
    <property type="molecule type" value="Genomic_DNA"/>
</dbReference>
<dbReference type="GO" id="GO:0006606">
    <property type="term" value="P:protein import into nucleus"/>
    <property type="evidence" value="ECO:0007669"/>
    <property type="project" value="TreeGrafter"/>
</dbReference>
<dbReference type="GO" id="GO:0005643">
    <property type="term" value="C:nuclear pore"/>
    <property type="evidence" value="ECO:0007669"/>
    <property type="project" value="UniProtKB-SubCell"/>
</dbReference>
<dbReference type="SUPFAM" id="SSF50978">
    <property type="entry name" value="WD40 repeat-like"/>
    <property type="match status" value="1"/>
</dbReference>
<organism evidence="10 11">
    <name type="scientific">Sporormia fimetaria CBS 119925</name>
    <dbReference type="NCBI Taxonomy" id="1340428"/>
    <lineage>
        <taxon>Eukaryota</taxon>
        <taxon>Fungi</taxon>
        <taxon>Dikarya</taxon>
        <taxon>Ascomycota</taxon>
        <taxon>Pezizomycotina</taxon>
        <taxon>Dothideomycetes</taxon>
        <taxon>Pleosporomycetidae</taxon>
        <taxon>Pleosporales</taxon>
        <taxon>Sporormiaceae</taxon>
        <taxon>Sporormia</taxon>
    </lineage>
</organism>
<dbReference type="InterPro" id="IPR036322">
    <property type="entry name" value="WD40_repeat_dom_sf"/>
</dbReference>
<dbReference type="InterPro" id="IPR037700">
    <property type="entry name" value="NUP88/NUP82"/>
</dbReference>
<proteinExistence type="predicted"/>
<dbReference type="PANTHER" id="PTHR13257">
    <property type="entry name" value="NUCLEOPORIN NUP84-RELATED"/>
    <property type="match status" value="1"/>
</dbReference>
<comment type="subcellular location">
    <subcellularLocation>
        <location evidence="1">Nucleus</location>
        <location evidence="1">Nuclear pore complex</location>
    </subcellularLocation>
</comment>
<dbReference type="GO" id="GO:0006406">
    <property type="term" value="P:mRNA export from nucleus"/>
    <property type="evidence" value="ECO:0007669"/>
    <property type="project" value="TreeGrafter"/>
</dbReference>
<keyword evidence="7" id="KW-0539">Nucleus</keyword>
<dbReference type="GO" id="GO:0017056">
    <property type="term" value="F:structural constituent of nuclear pore"/>
    <property type="evidence" value="ECO:0007669"/>
    <property type="project" value="InterPro"/>
</dbReference>
<dbReference type="OrthoDB" id="341482at2759"/>
<dbReference type="PROSITE" id="PS00678">
    <property type="entry name" value="WD_REPEATS_1"/>
    <property type="match status" value="1"/>
</dbReference>